<name>A0A9W7XIQ8_9FUNG</name>
<evidence type="ECO:0000256" key="1">
    <source>
        <dbReference type="SAM" id="Coils"/>
    </source>
</evidence>
<feature type="coiled-coil region" evidence="1">
    <location>
        <begin position="204"/>
        <end position="271"/>
    </location>
</feature>
<sequence>MVILNSVIDSLDALGTELCALDMSRPRYNLTALSVHHTYEKDKQPSFYVRNAESQEAKLVAPGTKGVYEDMLSRIGVQHANLGVEADKDLDSQAFEEFYDKTVDLADLCQLPEVNERLNQVANSYQEFSIRKEELSAELKRLAAIPRIKQRLGKLPQMKRELEDTVLQKTQMQEEAEEMMRGLDAMDKDIAYLRMEHSMDQESEEQAAMQLANKKQELDKLRTELENKRRLLEARRESFTKRRPLTAVEHADRMLVDLDKAQQAVAEDNREMHGRREALVKRLAEMVSNCDATELTNRFIDKVFAATIDGVANENVESPEARRASRRLSMAGNTPAGRVLAAQLLCVLYTSAQEDVGGMPEDELRSQLAEFARERLWNPELVVQAMYEVFGKKLAKRYRENRTTHYVRLLWE</sequence>
<keyword evidence="1" id="KW-0175">Coiled coil</keyword>
<dbReference type="AlphaFoldDB" id="A0A9W7XIQ8"/>
<gene>
    <name evidence="2" type="ORF">LPJ64_004645</name>
</gene>
<accession>A0A9W7XIQ8</accession>
<protein>
    <submittedName>
        <fullName evidence="2">Uncharacterized protein</fullName>
    </submittedName>
</protein>
<comment type="caution">
    <text evidence="2">The sequence shown here is derived from an EMBL/GenBank/DDBJ whole genome shotgun (WGS) entry which is preliminary data.</text>
</comment>
<organism evidence="2 3">
    <name type="scientific">Coemansia asiatica</name>
    <dbReference type="NCBI Taxonomy" id="1052880"/>
    <lineage>
        <taxon>Eukaryota</taxon>
        <taxon>Fungi</taxon>
        <taxon>Fungi incertae sedis</taxon>
        <taxon>Zoopagomycota</taxon>
        <taxon>Kickxellomycotina</taxon>
        <taxon>Kickxellomycetes</taxon>
        <taxon>Kickxellales</taxon>
        <taxon>Kickxellaceae</taxon>
        <taxon>Coemansia</taxon>
    </lineage>
</organism>
<dbReference type="Proteomes" id="UP001145021">
    <property type="component" value="Unassembled WGS sequence"/>
</dbReference>
<proteinExistence type="predicted"/>
<dbReference type="EMBL" id="JANBOH010000239">
    <property type="protein sequence ID" value="KAJ1643587.1"/>
    <property type="molecule type" value="Genomic_DNA"/>
</dbReference>
<evidence type="ECO:0000313" key="2">
    <source>
        <dbReference type="EMBL" id="KAJ1643587.1"/>
    </source>
</evidence>
<keyword evidence="3" id="KW-1185">Reference proteome</keyword>
<feature type="coiled-coil region" evidence="1">
    <location>
        <begin position="118"/>
        <end position="179"/>
    </location>
</feature>
<evidence type="ECO:0000313" key="3">
    <source>
        <dbReference type="Proteomes" id="UP001145021"/>
    </source>
</evidence>
<reference evidence="2" key="1">
    <citation type="submission" date="2022-07" db="EMBL/GenBank/DDBJ databases">
        <title>Phylogenomic reconstructions and comparative analyses of Kickxellomycotina fungi.</title>
        <authorList>
            <person name="Reynolds N.K."/>
            <person name="Stajich J.E."/>
            <person name="Barry K."/>
            <person name="Grigoriev I.V."/>
            <person name="Crous P."/>
            <person name="Smith M.E."/>
        </authorList>
    </citation>
    <scope>NUCLEOTIDE SEQUENCE</scope>
    <source>
        <strain evidence="2">NBRC 105413</strain>
    </source>
</reference>